<dbReference type="Proteomes" id="UP000887580">
    <property type="component" value="Unplaced"/>
</dbReference>
<evidence type="ECO:0000313" key="1">
    <source>
        <dbReference type="Proteomes" id="UP000887580"/>
    </source>
</evidence>
<sequence>MTTLKPNILFESDDNPEWYYTFLTINGAIACLSTALSCYFILQRSPKAIGVYKYFLLNITLWAFGFDFYTSAFYRPKVMFPAMMMCPKGFMRSNNLTIAYGAFAIILVFYSASAIAVLSAFAYRCAILLDFAYKMTSKKVIIWLGALHIIYMFPTIAFYLLSIGNRKNTEKSLIKKWPGIEKHFYFSEACSALSFEVTYFSYAFLVSCVIQFTLIIPAACWLIWKCFNTLMNKRQLMSMRTYRMHHQLLVTLVCQLLVPLSTLILPNTFNALVTLFEIQGLQTIPQVLFILATLHSPLNTIMMLILIKPYRKYIVYAILRIKLKSNHSFSQPTPMPGKNNEVKSGSPLSILKPQNTVNISDYCNQINSIQLLILCLIFGNIRAAPDDSDESDEIEEKTAKKFLPSQDALESVGVTFLDALIKAGQIEMAKGAFKTQLGVLKKVQPDQYKKYKNIPISKLAADAVFQQAQQAQNQPKSGNRFIDMLNENGIPIASSLKGIQQALKTQKEIEESDPAEQVAKAVFEKFQKQILPGLVANMIAGKNPFQIPQRPELQNMSQNQQRMLKIQHEQAMKEMEKQNLQHIPKVQGDQYDLNPLIRQMKGGEVRRSEKPSEEYDEEESKEETKSKDTEYEEESSNNAEEEEVEQSEEKISQENPKFKYKRTKRQTRLIEPIEDEAYSHADRAEMKLGKKAAMLLGIYEGFPDLVEDEEEQEIRKQRPKIPLDLVQKILQSERLRVLLGNKELAYKIADPEGFLEAKKPIEDPNPKPGFVTPRPIPQRPRKMLPLLIGEGSDLLGSKEDESPMEPEIAPDESHEYEDESAATTAPSTPKSLRRNPVKSSADIDLLGKLDILKTGDSRTLNNLLNNPGVASVFHNSDVIDHLRRPTVLTDDQRLGVGIPKKQHIIHPRMNGVKSYDGKEMPSNEMDMKVKQVIEEREIPPLFYIPTGRHTRLRWTGATEKEIPGLGTRLVLPSLDPTMPAINSVMSTQGKRRDEYDSTFKIPNYWSPGDVFGIDAKTVQESLIGGDGTVDFPAMQSGMTFG</sequence>
<name>A0AC35F1L8_9BILA</name>
<accession>A0AC35F1L8</accession>
<organism evidence="1 2">
    <name type="scientific">Panagrolaimus sp. PS1159</name>
    <dbReference type="NCBI Taxonomy" id="55785"/>
    <lineage>
        <taxon>Eukaryota</taxon>
        <taxon>Metazoa</taxon>
        <taxon>Ecdysozoa</taxon>
        <taxon>Nematoda</taxon>
        <taxon>Chromadorea</taxon>
        <taxon>Rhabditida</taxon>
        <taxon>Tylenchina</taxon>
        <taxon>Panagrolaimomorpha</taxon>
        <taxon>Panagrolaimoidea</taxon>
        <taxon>Panagrolaimidae</taxon>
        <taxon>Panagrolaimus</taxon>
    </lineage>
</organism>
<dbReference type="WBParaSite" id="PS1159_v2.g12862.t1">
    <property type="protein sequence ID" value="PS1159_v2.g12862.t1"/>
    <property type="gene ID" value="PS1159_v2.g12862"/>
</dbReference>
<protein>
    <submittedName>
        <fullName evidence="2">Uncharacterized protein</fullName>
    </submittedName>
</protein>
<reference evidence="2" key="1">
    <citation type="submission" date="2022-11" db="UniProtKB">
        <authorList>
            <consortium name="WormBaseParasite"/>
        </authorList>
    </citation>
    <scope>IDENTIFICATION</scope>
</reference>
<proteinExistence type="predicted"/>
<evidence type="ECO:0000313" key="2">
    <source>
        <dbReference type="WBParaSite" id="PS1159_v2.g12862.t1"/>
    </source>
</evidence>